<protein>
    <submittedName>
        <fullName evidence="1">Uncharacterized protein</fullName>
    </submittedName>
</protein>
<sequence length="108" mass="11965">MGYGSRRLRPYIALRILCRVKWNSKQPGLQAVTDEYVLVQVNGGGGGCSAGRVAPKEDVRDMIAKALEAPKSDVILEYSPRGTSFLGARPELWVSRARKMMEERAAKQ</sequence>
<name>A0ABR1T544_9PEZI</name>
<proteinExistence type="predicted"/>
<accession>A0ABR1T544</accession>
<evidence type="ECO:0000313" key="1">
    <source>
        <dbReference type="EMBL" id="KAK8041708.1"/>
    </source>
</evidence>
<dbReference type="Proteomes" id="UP001444661">
    <property type="component" value="Unassembled WGS sequence"/>
</dbReference>
<keyword evidence="2" id="KW-1185">Reference proteome</keyword>
<comment type="caution">
    <text evidence="1">The sequence shown here is derived from an EMBL/GenBank/DDBJ whole genome shotgun (WGS) entry which is preliminary data.</text>
</comment>
<organism evidence="1 2">
    <name type="scientific">Apiospora rasikravindrae</name>
    <dbReference type="NCBI Taxonomy" id="990691"/>
    <lineage>
        <taxon>Eukaryota</taxon>
        <taxon>Fungi</taxon>
        <taxon>Dikarya</taxon>
        <taxon>Ascomycota</taxon>
        <taxon>Pezizomycotina</taxon>
        <taxon>Sordariomycetes</taxon>
        <taxon>Xylariomycetidae</taxon>
        <taxon>Amphisphaeriales</taxon>
        <taxon>Apiosporaceae</taxon>
        <taxon>Apiospora</taxon>
    </lineage>
</organism>
<evidence type="ECO:0000313" key="2">
    <source>
        <dbReference type="Proteomes" id="UP001444661"/>
    </source>
</evidence>
<dbReference type="EMBL" id="JAQQWK010000005">
    <property type="protein sequence ID" value="KAK8041708.1"/>
    <property type="molecule type" value="Genomic_DNA"/>
</dbReference>
<gene>
    <name evidence="1" type="ORF">PG993_006231</name>
</gene>
<reference evidence="1 2" key="1">
    <citation type="submission" date="2023-01" db="EMBL/GenBank/DDBJ databases">
        <title>Analysis of 21 Apiospora genomes using comparative genomics revels a genus with tremendous synthesis potential of carbohydrate active enzymes and secondary metabolites.</title>
        <authorList>
            <person name="Sorensen T."/>
        </authorList>
    </citation>
    <scope>NUCLEOTIDE SEQUENCE [LARGE SCALE GENOMIC DNA]</scope>
    <source>
        <strain evidence="1 2">CBS 33761</strain>
    </source>
</reference>